<evidence type="ECO:0000256" key="1">
    <source>
        <dbReference type="SAM" id="MobiDB-lite"/>
    </source>
</evidence>
<feature type="region of interest" description="Disordered" evidence="1">
    <location>
        <begin position="24"/>
        <end position="54"/>
    </location>
</feature>
<gene>
    <name evidence="2" type="ORF">N7G274_008146</name>
</gene>
<reference evidence="2 3" key="1">
    <citation type="submission" date="2024-09" db="EMBL/GenBank/DDBJ databases">
        <title>Rethinking Asexuality: The Enigmatic Case of Functional Sexual Genes in Lepraria (Stereocaulaceae).</title>
        <authorList>
            <person name="Doellman M."/>
            <person name="Sun Y."/>
            <person name="Barcenas-Pena A."/>
            <person name="Lumbsch H.T."/>
            <person name="Grewe F."/>
        </authorList>
    </citation>
    <scope>NUCLEOTIDE SEQUENCE [LARGE SCALE GENOMIC DNA]</scope>
    <source>
        <strain evidence="2 3">Mercado 3170</strain>
    </source>
</reference>
<comment type="caution">
    <text evidence="2">The sequence shown here is derived from an EMBL/GenBank/DDBJ whole genome shotgun (WGS) entry which is preliminary data.</text>
</comment>
<proteinExistence type="predicted"/>
<sequence length="78" mass="8761">MQRRKAELEAMMLKQSEISTSALAQRHATTVTNHRDVSGQPMIKPSASCSRLSSPPLYRQKLQLSDQDPELPFPSNTH</sequence>
<dbReference type="Proteomes" id="UP001590950">
    <property type="component" value="Unassembled WGS sequence"/>
</dbReference>
<protein>
    <submittedName>
        <fullName evidence="2">Uncharacterized protein</fullName>
    </submittedName>
</protein>
<evidence type="ECO:0000313" key="2">
    <source>
        <dbReference type="EMBL" id="KAL2039097.1"/>
    </source>
</evidence>
<organism evidence="2 3">
    <name type="scientific">Stereocaulon virgatum</name>
    <dbReference type="NCBI Taxonomy" id="373712"/>
    <lineage>
        <taxon>Eukaryota</taxon>
        <taxon>Fungi</taxon>
        <taxon>Dikarya</taxon>
        <taxon>Ascomycota</taxon>
        <taxon>Pezizomycotina</taxon>
        <taxon>Lecanoromycetes</taxon>
        <taxon>OSLEUM clade</taxon>
        <taxon>Lecanoromycetidae</taxon>
        <taxon>Lecanorales</taxon>
        <taxon>Lecanorineae</taxon>
        <taxon>Stereocaulaceae</taxon>
        <taxon>Stereocaulon</taxon>
    </lineage>
</organism>
<name>A0ABR3ZZI1_9LECA</name>
<evidence type="ECO:0000313" key="3">
    <source>
        <dbReference type="Proteomes" id="UP001590950"/>
    </source>
</evidence>
<dbReference type="EMBL" id="JBEFKJ010000027">
    <property type="protein sequence ID" value="KAL2039097.1"/>
    <property type="molecule type" value="Genomic_DNA"/>
</dbReference>
<keyword evidence="3" id="KW-1185">Reference proteome</keyword>
<accession>A0ABR3ZZI1</accession>